<evidence type="ECO:0000256" key="5">
    <source>
        <dbReference type="ARBA" id="ARBA00023284"/>
    </source>
</evidence>
<dbReference type="InterPro" id="IPR013766">
    <property type="entry name" value="Thioredoxin_domain"/>
</dbReference>
<dbReference type="RefSeq" id="WP_192594610.1">
    <property type="nucleotide sequence ID" value="NZ_BAAALJ010000017.1"/>
</dbReference>
<keyword evidence="5" id="KW-0676">Redox-active center</keyword>
<accession>A0ABR9JCE1</accession>
<keyword evidence="2" id="KW-0201">Cytochrome c-type biogenesis</keyword>
<gene>
    <name evidence="8" type="ORF">H4W27_000573</name>
</gene>
<dbReference type="Proteomes" id="UP000643525">
    <property type="component" value="Unassembled WGS sequence"/>
</dbReference>
<feature type="chain" id="PRO_5047485367" evidence="6">
    <location>
        <begin position="21"/>
        <end position="174"/>
    </location>
</feature>
<keyword evidence="9" id="KW-1185">Reference proteome</keyword>
<dbReference type="InterPro" id="IPR000866">
    <property type="entry name" value="AhpC/TSA"/>
</dbReference>
<dbReference type="NCBIfam" id="TIGR01409">
    <property type="entry name" value="TAT_signal_seq"/>
    <property type="match status" value="1"/>
</dbReference>
<dbReference type="Pfam" id="PF00578">
    <property type="entry name" value="AhpC-TSA"/>
    <property type="match status" value="1"/>
</dbReference>
<evidence type="ECO:0000313" key="8">
    <source>
        <dbReference type="EMBL" id="MBE1523455.1"/>
    </source>
</evidence>
<dbReference type="PROSITE" id="PS51352">
    <property type="entry name" value="THIOREDOXIN_2"/>
    <property type="match status" value="1"/>
</dbReference>
<sequence>MTRRGFLPTLALAAAALLLAGCQSEPEGPREAPPLVGADLDGQLRDISDHAGDVIVVNTWASWCAPCRDEMPVLAAAQESLQDEGFQVMGINVRDRPESAARLVEETGVPFPSIVDPDGTLAVEWGVLGMPQTFVVDRQGHIVDHVFGAVDQAWVESTVEPLVRGVPEAEEDRP</sequence>
<dbReference type="PANTHER" id="PTHR42852:SF6">
    <property type="entry name" value="THIOL:DISULFIDE INTERCHANGE PROTEIN DSBE"/>
    <property type="match status" value="1"/>
</dbReference>
<dbReference type="InterPro" id="IPR036249">
    <property type="entry name" value="Thioredoxin-like_sf"/>
</dbReference>
<evidence type="ECO:0000256" key="6">
    <source>
        <dbReference type="SAM" id="SignalP"/>
    </source>
</evidence>
<dbReference type="SUPFAM" id="SSF52833">
    <property type="entry name" value="Thioredoxin-like"/>
    <property type="match status" value="1"/>
</dbReference>
<dbReference type="PROSITE" id="PS51257">
    <property type="entry name" value="PROKAR_LIPOPROTEIN"/>
    <property type="match status" value="1"/>
</dbReference>
<protein>
    <submittedName>
        <fullName evidence="8">Cytochrome c biogenesis protein CcmG/thiol:disulfide interchange protein DsbE</fullName>
    </submittedName>
</protein>
<keyword evidence="3" id="KW-0735">Signal-anchor</keyword>
<dbReference type="InterPro" id="IPR050553">
    <property type="entry name" value="Thioredoxin_ResA/DsbE_sf"/>
</dbReference>
<evidence type="ECO:0000313" key="9">
    <source>
        <dbReference type="Proteomes" id="UP000643525"/>
    </source>
</evidence>
<evidence type="ECO:0000256" key="1">
    <source>
        <dbReference type="ARBA" id="ARBA00004196"/>
    </source>
</evidence>
<comment type="caution">
    <text evidence="8">The sequence shown here is derived from an EMBL/GenBank/DDBJ whole genome shotgun (WGS) entry which is preliminary data.</text>
</comment>
<keyword evidence="4" id="KW-1015">Disulfide bond</keyword>
<name>A0ABR9JCE1_9MICC</name>
<feature type="signal peptide" evidence="6">
    <location>
        <begin position="1"/>
        <end position="20"/>
    </location>
</feature>
<evidence type="ECO:0000256" key="3">
    <source>
        <dbReference type="ARBA" id="ARBA00022968"/>
    </source>
</evidence>
<feature type="domain" description="Thioredoxin" evidence="7">
    <location>
        <begin position="26"/>
        <end position="164"/>
    </location>
</feature>
<keyword evidence="3" id="KW-0812">Transmembrane</keyword>
<proteinExistence type="predicted"/>
<evidence type="ECO:0000256" key="2">
    <source>
        <dbReference type="ARBA" id="ARBA00022748"/>
    </source>
</evidence>
<keyword evidence="6" id="KW-0732">Signal</keyword>
<dbReference type="PROSITE" id="PS51318">
    <property type="entry name" value="TAT"/>
    <property type="match status" value="1"/>
</dbReference>
<organism evidence="8 9">
    <name type="scientific">Nesterenkonia lutea</name>
    <dbReference type="NCBI Taxonomy" id="272919"/>
    <lineage>
        <taxon>Bacteria</taxon>
        <taxon>Bacillati</taxon>
        <taxon>Actinomycetota</taxon>
        <taxon>Actinomycetes</taxon>
        <taxon>Micrococcales</taxon>
        <taxon>Micrococcaceae</taxon>
        <taxon>Nesterenkonia</taxon>
    </lineage>
</organism>
<dbReference type="EMBL" id="JADBED010000001">
    <property type="protein sequence ID" value="MBE1523455.1"/>
    <property type="molecule type" value="Genomic_DNA"/>
</dbReference>
<evidence type="ECO:0000259" key="7">
    <source>
        <dbReference type="PROSITE" id="PS51352"/>
    </source>
</evidence>
<dbReference type="InterPro" id="IPR019546">
    <property type="entry name" value="TAT_signal_bac_arc"/>
</dbReference>
<dbReference type="CDD" id="cd02966">
    <property type="entry name" value="TlpA_like_family"/>
    <property type="match status" value="1"/>
</dbReference>
<dbReference type="Gene3D" id="3.40.30.10">
    <property type="entry name" value="Glutaredoxin"/>
    <property type="match status" value="1"/>
</dbReference>
<evidence type="ECO:0000256" key="4">
    <source>
        <dbReference type="ARBA" id="ARBA00023157"/>
    </source>
</evidence>
<dbReference type="InterPro" id="IPR006311">
    <property type="entry name" value="TAT_signal"/>
</dbReference>
<comment type="subcellular location">
    <subcellularLocation>
        <location evidence="1">Cell envelope</location>
    </subcellularLocation>
</comment>
<dbReference type="PANTHER" id="PTHR42852">
    <property type="entry name" value="THIOL:DISULFIDE INTERCHANGE PROTEIN DSBE"/>
    <property type="match status" value="1"/>
</dbReference>
<reference evidence="8 9" key="1">
    <citation type="submission" date="2020-10" db="EMBL/GenBank/DDBJ databases">
        <title>Sequencing the genomes of 1000 actinobacteria strains.</title>
        <authorList>
            <person name="Klenk H.-P."/>
        </authorList>
    </citation>
    <scope>NUCLEOTIDE SEQUENCE [LARGE SCALE GENOMIC DNA]</scope>
    <source>
        <strain evidence="8 9">DSM 15666</strain>
    </source>
</reference>